<dbReference type="InterPro" id="IPR011010">
    <property type="entry name" value="DNA_brk_join_enz"/>
</dbReference>
<dbReference type="EMBL" id="LN555523">
    <property type="protein sequence ID" value="CED92955.1"/>
    <property type="molecule type" value="Genomic_DNA"/>
</dbReference>
<comment type="function">
    <text evidence="1">Site-specific tyrosine recombinase, which acts by catalyzing the cutting and rejoining of the recombining DNA molecules.</text>
</comment>
<evidence type="ECO:0000256" key="5">
    <source>
        <dbReference type="ARBA" id="ARBA00023172"/>
    </source>
</evidence>
<evidence type="ECO:0000313" key="9">
    <source>
        <dbReference type="EMBL" id="CED92955.1"/>
    </source>
</evidence>
<dbReference type="CDD" id="cd01189">
    <property type="entry name" value="INT_ICEBs1_C_like"/>
    <property type="match status" value="1"/>
</dbReference>
<dbReference type="InterPro" id="IPR002104">
    <property type="entry name" value="Integrase_catalytic"/>
</dbReference>
<dbReference type="PANTHER" id="PTHR30349:SF91">
    <property type="entry name" value="INTA PROTEIN"/>
    <property type="match status" value="1"/>
</dbReference>
<dbReference type="Gene3D" id="1.10.150.130">
    <property type="match status" value="1"/>
</dbReference>
<reference evidence="9 10" key="1">
    <citation type="submission" date="2014-04" db="EMBL/GenBank/DDBJ databases">
        <authorList>
            <person name="Hornung B.V."/>
        </authorList>
    </citation>
    <scope>NUCLEOTIDE SEQUENCE [LARGE SCALE GENOMIC DNA]</scope>
    <source>
        <strain evidence="9 10">CRIB</strain>
    </source>
</reference>
<feature type="domain" description="Core-binding (CB)" evidence="8">
    <location>
        <begin position="73"/>
        <end position="158"/>
    </location>
</feature>
<dbReference type="Gene3D" id="1.10.443.10">
    <property type="entry name" value="Intergrase catalytic core"/>
    <property type="match status" value="1"/>
</dbReference>
<dbReference type="KEGG" id="ril:CRIB_198"/>
<sequence>MANKRANGEGSIVKRMRNGKQVGWRASITIGYNDNGKPIRKEFEGKTQSDVKNKLEQYKKEMLLGTISSDDKITVSEWFYTWLYDHRIQDLKPKSFEKYEGIYRNYIKDSELGKVKLKDLRVTHIQRYYNKLQKVDNKPPSTIKGINTRLKPCLGEAEKQGYIQKNYCKMVTLPKDNNTKTIKVLSKEEQQKFIEAIKGHKLEMLFLVALGTGLRLGELLGLKWSDIDFNTGMLTVNRTLSRSKNPVTGVYEILEQTPKTKNSNRTIPIPNDILNKLKEHKKNQNKQRLFIGEAYINNNYVFTDDIGNSIDDKRPGRNLTSILKKLNIEPIKFHALRHTYATRLFEANIPPKTVQILMGHYDISITMDIYTHVMDDTKLEAVEKLNSIFII</sequence>
<comment type="similarity">
    <text evidence="2">Belongs to the 'phage' integrase family.</text>
</comment>
<dbReference type="GO" id="GO:0003677">
    <property type="term" value="F:DNA binding"/>
    <property type="evidence" value="ECO:0007669"/>
    <property type="project" value="UniProtKB-UniRule"/>
</dbReference>
<dbReference type="InterPro" id="IPR004107">
    <property type="entry name" value="Integrase_SAM-like_N"/>
</dbReference>
<feature type="domain" description="Tyr recombinase" evidence="7">
    <location>
        <begin position="180"/>
        <end position="384"/>
    </location>
</feature>
<keyword evidence="4 6" id="KW-0238">DNA-binding</keyword>
<evidence type="ECO:0000259" key="7">
    <source>
        <dbReference type="PROSITE" id="PS51898"/>
    </source>
</evidence>
<dbReference type="AlphaFoldDB" id="A0A1V1HYC2"/>
<keyword evidence="5" id="KW-0233">DNA recombination</keyword>
<dbReference type="GO" id="GO:0015074">
    <property type="term" value="P:DNA integration"/>
    <property type="evidence" value="ECO:0007669"/>
    <property type="project" value="UniProtKB-KW"/>
</dbReference>
<dbReference type="Proteomes" id="UP000245622">
    <property type="component" value="Chromosome 1"/>
</dbReference>
<dbReference type="InterPro" id="IPR050090">
    <property type="entry name" value="Tyrosine_recombinase_XerCD"/>
</dbReference>
<dbReference type="PANTHER" id="PTHR30349">
    <property type="entry name" value="PHAGE INTEGRASE-RELATED"/>
    <property type="match status" value="1"/>
</dbReference>
<keyword evidence="10" id="KW-1185">Reference proteome</keyword>
<evidence type="ECO:0000256" key="6">
    <source>
        <dbReference type="PROSITE-ProRule" id="PRU01248"/>
    </source>
</evidence>
<accession>A0A1V1HYC2</accession>
<proteinExistence type="inferred from homology"/>
<evidence type="ECO:0000313" key="10">
    <source>
        <dbReference type="Proteomes" id="UP000245622"/>
    </source>
</evidence>
<dbReference type="Pfam" id="PF00589">
    <property type="entry name" value="Phage_integrase"/>
    <property type="match status" value="1"/>
</dbReference>
<dbReference type="InterPro" id="IPR013762">
    <property type="entry name" value="Integrase-like_cat_sf"/>
</dbReference>
<evidence type="ECO:0000256" key="2">
    <source>
        <dbReference type="ARBA" id="ARBA00008857"/>
    </source>
</evidence>
<dbReference type="PROSITE" id="PS51898">
    <property type="entry name" value="TYR_RECOMBINASE"/>
    <property type="match status" value="1"/>
</dbReference>
<gene>
    <name evidence="9" type="ORF">CRIB_198</name>
</gene>
<dbReference type="InterPro" id="IPR044068">
    <property type="entry name" value="CB"/>
</dbReference>
<dbReference type="PROSITE" id="PS51900">
    <property type="entry name" value="CB"/>
    <property type="match status" value="1"/>
</dbReference>
<organism evidence="9 10">
    <name type="scientific">Romboutsia ilealis</name>
    <dbReference type="NCBI Taxonomy" id="1115758"/>
    <lineage>
        <taxon>Bacteria</taxon>
        <taxon>Bacillati</taxon>
        <taxon>Bacillota</taxon>
        <taxon>Clostridia</taxon>
        <taxon>Peptostreptococcales</taxon>
        <taxon>Peptostreptococcaceae</taxon>
        <taxon>Romboutsia</taxon>
    </lineage>
</organism>
<dbReference type="SUPFAM" id="SSF56349">
    <property type="entry name" value="DNA breaking-rejoining enzymes"/>
    <property type="match status" value="1"/>
</dbReference>
<name>A0A1V1HYC2_9FIRM</name>
<evidence type="ECO:0000256" key="4">
    <source>
        <dbReference type="ARBA" id="ARBA00023125"/>
    </source>
</evidence>
<keyword evidence="3" id="KW-0229">DNA integration</keyword>
<protein>
    <submittedName>
        <fullName evidence="9">Phage integrase, N-terminal SAM-like domain</fullName>
    </submittedName>
</protein>
<evidence type="ECO:0000256" key="1">
    <source>
        <dbReference type="ARBA" id="ARBA00003283"/>
    </source>
</evidence>
<dbReference type="GO" id="GO:0006310">
    <property type="term" value="P:DNA recombination"/>
    <property type="evidence" value="ECO:0007669"/>
    <property type="project" value="UniProtKB-KW"/>
</dbReference>
<dbReference type="InterPro" id="IPR010998">
    <property type="entry name" value="Integrase_recombinase_N"/>
</dbReference>
<dbReference type="GeneID" id="82204380"/>
<evidence type="ECO:0000259" key="8">
    <source>
        <dbReference type="PROSITE" id="PS51900"/>
    </source>
</evidence>
<evidence type="ECO:0000256" key="3">
    <source>
        <dbReference type="ARBA" id="ARBA00022908"/>
    </source>
</evidence>
<dbReference type="RefSeq" id="WP_180702721.1">
    <property type="nucleotide sequence ID" value="NZ_LN555523.1"/>
</dbReference>
<dbReference type="Pfam" id="PF14659">
    <property type="entry name" value="Phage_int_SAM_3"/>
    <property type="match status" value="1"/>
</dbReference>